<evidence type="ECO:0000313" key="2">
    <source>
        <dbReference type="EMBL" id="MBE9029155.1"/>
    </source>
</evidence>
<dbReference type="AlphaFoldDB" id="A0A928VMC6"/>
<keyword evidence="1" id="KW-0472">Membrane</keyword>
<evidence type="ECO:0000313" key="3">
    <source>
        <dbReference type="Proteomes" id="UP000625316"/>
    </source>
</evidence>
<protein>
    <submittedName>
        <fullName evidence="2">Uncharacterized protein</fullName>
    </submittedName>
</protein>
<sequence>MSKRNKALFISSAIGSPLVATTNAAAHTVKTSSNVAATFHLEPSHNPKAGEPATVWFALTKAGGKSIPLSDCDCQLALKQGKELIETLPLTPITAEQYKDIPGSEVVFPKVGIYQLAFSGKAKDGKSFQPFELNYDVTVQPGTTIATTPSQTATEGVPAAQSSAPGLPWLLPIVLIGGAISLTVIVCWLRGNR</sequence>
<reference evidence="2" key="1">
    <citation type="submission" date="2020-10" db="EMBL/GenBank/DDBJ databases">
        <authorList>
            <person name="Castelo-Branco R."/>
            <person name="Eusebio N."/>
            <person name="Adriana R."/>
            <person name="Vieira A."/>
            <person name="Brugerolle De Fraissinette N."/>
            <person name="Rezende De Castro R."/>
            <person name="Schneider M.P."/>
            <person name="Vasconcelos V."/>
            <person name="Leao P.N."/>
        </authorList>
    </citation>
    <scope>NUCLEOTIDE SEQUENCE</scope>
    <source>
        <strain evidence="2">LEGE 11480</strain>
    </source>
</reference>
<name>A0A928VMC6_9CYAN</name>
<comment type="caution">
    <text evidence="2">The sequence shown here is derived from an EMBL/GenBank/DDBJ whole genome shotgun (WGS) entry which is preliminary data.</text>
</comment>
<feature type="transmembrane region" description="Helical" evidence="1">
    <location>
        <begin position="169"/>
        <end position="189"/>
    </location>
</feature>
<keyword evidence="1" id="KW-0812">Transmembrane</keyword>
<accession>A0A928VMC6</accession>
<dbReference type="RefSeq" id="WP_264323976.1">
    <property type="nucleotide sequence ID" value="NZ_JADEXQ010000012.1"/>
</dbReference>
<keyword evidence="1" id="KW-1133">Transmembrane helix</keyword>
<gene>
    <name evidence="2" type="ORF">IQ266_05185</name>
</gene>
<organism evidence="2 3">
    <name type="scientific">Romeriopsis navalis LEGE 11480</name>
    <dbReference type="NCBI Taxonomy" id="2777977"/>
    <lineage>
        <taxon>Bacteria</taxon>
        <taxon>Bacillati</taxon>
        <taxon>Cyanobacteriota</taxon>
        <taxon>Cyanophyceae</taxon>
        <taxon>Leptolyngbyales</taxon>
        <taxon>Leptolyngbyaceae</taxon>
        <taxon>Romeriopsis</taxon>
        <taxon>Romeriopsis navalis</taxon>
    </lineage>
</organism>
<dbReference type="Proteomes" id="UP000625316">
    <property type="component" value="Unassembled WGS sequence"/>
</dbReference>
<dbReference type="EMBL" id="JADEXQ010000012">
    <property type="protein sequence ID" value="MBE9029155.1"/>
    <property type="molecule type" value="Genomic_DNA"/>
</dbReference>
<keyword evidence="3" id="KW-1185">Reference proteome</keyword>
<evidence type="ECO:0000256" key="1">
    <source>
        <dbReference type="SAM" id="Phobius"/>
    </source>
</evidence>
<proteinExistence type="predicted"/>